<dbReference type="Proteomes" id="UP001516400">
    <property type="component" value="Unassembled WGS sequence"/>
</dbReference>
<dbReference type="GO" id="GO:0034045">
    <property type="term" value="C:phagophore assembly site membrane"/>
    <property type="evidence" value="ECO:0007669"/>
    <property type="project" value="UniProtKB-SubCell"/>
</dbReference>
<evidence type="ECO:0000256" key="6">
    <source>
        <dbReference type="ARBA" id="ARBA00022989"/>
    </source>
</evidence>
<keyword evidence="6 10" id="KW-1133">Transmembrane helix</keyword>
<feature type="transmembrane region" description="Helical" evidence="10">
    <location>
        <begin position="73"/>
        <end position="93"/>
    </location>
</feature>
<feature type="transmembrane region" description="Helical" evidence="10">
    <location>
        <begin position="406"/>
        <end position="424"/>
    </location>
</feature>
<protein>
    <recommendedName>
        <fullName evidence="3 10">Autophagy-related protein 9</fullName>
    </recommendedName>
</protein>
<keyword evidence="8 10" id="KW-0445">Lipid transport</keyword>
<feature type="region of interest" description="Disordered" evidence="11">
    <location>
        <begin position="622"/>
        <end position="642"/>
    </location>
</feature>
<keyword evidence="4 10" id="KW-0813">Transport</keyword>
<sequence>MADRVTYTMQNSRHNYASLQEVTEVDDEPKVLVHTAETSRTRWNHIEDLDSFLKRVYEYHQGHGFMCILLQEIFDFIQFIFIIFFSTILVYGIEYPILFKDKPLKNNATKVTLSDVIKSPHEIIQNISFWAWVILTVALFYGLGKVIRSTLQSKHFYDMKQFYNTALKIEDKNLDNLTWHDIQKKVILVQTEQSMCVHKRELTELDIYHRILRQRNYFIAMVNKSLIPPRFNLPFLGEIVYWTQGLQYNVKMLLFQSPWGPFKDSWHLREEYRKVSLKNELAQTLKNSILWLALINVIFCPLIFMWQLVYIIFENAEIVRREPNHLSVRHWSPYGRMYLSHFNELDHELNTRLMRAHRLATRYLAAFTDPLGAVIARYIGFMAGAILAVIIFLTIYDEDVLGVEHLLSIVSILGVIVAICRSLIPDETIPWCPDTLLSNVLAHTHYLPHGWKGQAHTTRIRTGFQQLFQLRSTGIIEELLSPVLTPLLLAFYLAPRSQDIVNFFYNFTVSVTGVGDVCSFAQMDIRKHGNPEWHDTTDTGMGDIRQPDQYTQGEEGKVELSLIHFTHTNPSWKPPPEAQSFVDSVHVQGSVLATSMPDHFSTMPDRLDDSSLRFSSRLESDNMSMSMHRSRIEGPSDSSARDMSFSTKYLHDRHNRLYEQGRVRVNVQENTPLLFNH</sequence>
<evidence type="ECO:0000256" key="11">
    <source>
        <dbReference type="SAM" id="MobiDB-lite"/>
    </source>
</evidence>
<proteinExistence type="inferred from homology"/>
<keyword evidence="9 10" id="KW-0472">Membrane</keyword>
<feature type="transmembrane region" description="Helical" evidence="10">
    <location>
        <begin position="123"/>
        <end position="144"/>
    </location>
</feature>
<dbReference type="Pfam" id="PF04109">
    <property type="entry name" value="ATG9"/>
    <property type="match status" value="1"/>
</dbReference>
<evidence type="ECO:0000256" key="10">
    <source>
        <dbReference type="RuleBase" id="RU364027"/>
    </source>
</evidence>
<evidence type="ECO:0000256" key="4">
    <source>
        <dbReference type="ARBA" id="ARBA00022448"/>
    </source>
</evidence>
<evidence type="ECO:0000256" key="9">
    <source>
        <dbReference type="ARBA" id="ARBA00023136"/>
    </source>
</evidence>
<keyword evidence="13" id="KW-1185">Reference proteome</keyword>
<comment type="function">
    <text evidence="10">Phospholipid scramblase involved in autophagy. Cycles between the preautophagosomal structure/phagophore assembly site (PAS) and the cytoplasmic vesicle pool and supplies membrane for the growing autophagosome. Lipid scramblase activity plays a key role in preautophagosomal structure/phagophore assembly by distributing the phospholipids that arrive through ATG2 from the cytoplasmic to the luminal leaflet of the bilayer, thereby driving autophagosomal membrane expansion.</text>
</comment>
<feature type="transmembrane region" description="Helical" evidence="10">
    <location>
        <begin position="289"/>
        <end position="313"/>
    </location>
</feature>
<evidence type="ECO:0000256" key="7">
    <source>
        <dbReference type="ARBA" id="ARBA00023006"/>
    </source>
</evidence>
<name>A0ABD2NXE9_9CUCU</name>
<organism evidence="12 13">
    <name type="scientific">Cryptolaemus montrouzieri</name>
    <dbReference type="NCBI Taxonomy" id="559131"/>
    <lineage>
        <taxon>Eukaryota</taxon>
        <taxon>Metazoa</taxon>
        <taxon>Ecdysozoa</taxon>
        <taxon>Arthropoda</taxon>
        <taxon>Hexapoda</taxon>
        <taxon>Insecta</taxon>
        <taxon>Pterygota</taxon>
        <taxon>Neoptera</taxon>
        <taxon>Endopterygota</taxon>
        <taxon>Coleoptera</taxon>
        <taxon>Polyphaga</taxon>
        <taxon>Cucujiformia</taxon>
        <taxon>Coccinelloidea</taxon>
        <taxon>Coccinellidae</taxon>
        <taxon>Scymninae</taxon>
        <taxon>Scymnini</taxon>
        <taxon>Cryptolaemus</taxon>
    </lineage>
</organism>
<dbReference type="GO" id="GO:0006914">
    <property type="term" value="P:autophagy"/>
    <property type="evidence" value="ECO:0007669"/>
    <property type="project" value="UniProtKB-KW"/>
</dbReference>
<evidence type="ECO:0000256" key="2">
    <source>
        <dbReference type="ARBA" id="ARBA00006185"/>
    </source>
</evidence>
<keyword evidence="5 10" id="KW-0812">Transmembrane</keyword>
<dbReference type="PANTHER" id="PTHR13038">
    <property type="entry name" value="APG9 AUTOPHAGY 9"/>
    <property type="match status" value="1"/>
</dbReference>
<dbReference type="InterPro" id="IPR007241">
    <property type="entry name" value="Autophagy-rel_prot_9"/>
</dbReference>
<dbReference type="EMBL" id="JABFTP020000144">
    <property type="protein sequence ID" value="KAL3283372.1"/>
    <property type="molecule type" value="Genomic_DNA"/>
</dbReference>
<keyword evidence="7 10" id="KW-0072">Autophagy</keyword>
<comment type="similarity">
    <text evidence="2 10">Belongs to the ATG9 family.</text>
</comment>
<gene>
    <name evidence="12" type="ORF">HHI36_006520</name>
</gene>
<dbReference type="GO" id="GO:0006869">
    <property type="term" value="P:lipid transport"/>
    <property type="evidence" value="ECO:0007669"/>
    <property type="project" value="UniProtKB-KW"/>
</dbReference>
<comment type="subcellular location">
    <subcellularLocation>
        <location evidence="1 10">Preautophagosomal structure membrane</location>
        <topology evidence="1 10">Multi-pass membrane protein</topology>
    </subcellularLocation>
</comment>
<evidence type="ECO:0000256" key="5">
    <source>
        <dbReference type="ARBA" id="ARBA00022692"/>
    </source>
</evidence>
<comment type="caution">
    <text evidence="12">The sequence shown here is derived from an EMBL/GenBank/DDBJ whole genome shotgun (WGS) entry which is preliminary data.</text>
</comment>
<evidence type="ECO:0000313" key="13">
    <source>
        <dbReference type="Proteomes" id="UP001516400"/>
    </source>
</evidence>
<evidence type="ECO:0000256" key="3">
    <source>
        <dbReference type="ARBA" id="ARBA00018074"/>
    </source>
</evidence>
<accession>A0ABD2NXE9</accession>
<evidence type="ECO:0000256" key="1">
    <source>
        <dbReference type="ARBA" id="ARBA00004511"/>
    </source>
</evidence>
<dbReference type="PANTHER" id="PTHR13038:SF10">
    <property type="entry name" value="AUTOPHAGY-RELATED PROTEIN 9"/>
    <property type="match status" value="1"/>
</dbReference>
<evidence type="ECO:0000256" key="8">
    <source>
        <dbReference type="ARBA" id="ARBA00023055"/>
    </source>
</evidence>
<feature type="transmembrane region" description="Helical" evidence="10">
    <location>
        <begin position="375"/>
        <end position="394"/>
    </location>
</feature>
<reference evidence="12 13" key="1">
    <citation type="journal article" date="2021" name="BMC Biol.">
        <title>Horizontally acquired antibacterial genes associated with adaptive radiation of ladybird beetles.</title>
        <authorList>
            <person name="Li H.S."/>
            <person name="Tang X.F."/>
            <person name="Huang Y.H."/>
            <person name="Xu Z.Y."/>
            <person name="Chen M.L."/>
            <person name="Du X.Y."/>
            <person name="Qiu B.Y."/>
            <person name="Chen P.T."/>
            <person name="Zhang W."/>
            <person name="Slipinski A."/>
            <person name="Escalona H.E."/>
            <person name="Waterhouse R.M."/>
            <person name="Zwick A."/>
            <person name="Pang H."/>
        </authorList>
    </citation>
    <scope>NUCLEOTIDE SEQUENCE [LARGE SCALE GENOMIC DNA]</scope>
    <source>
        <strain evidence="12">SYSU2018</strain>
    </source>
</reference>
<dbReference type="AlphaFoldDB" id="A0ABD2NXE9"/>
<evidence type="ECO:0000313" key="12">
    <source>
        <dbReference type="EMBL" id="KAL3283372.1"/>
    </source>
</evidence>